<organism evidence="2 3">
    <name type="scientific">Paenibacillus wynnii</name>
    <dbReference type="NCBI Taxonomy" id="268407"/>
    <lineage>
        <taxon>Bacteria</taxon>
        <taxon>Bacillati</taxon>
        <taxon>Bacillota</taxon>
        <taxon>Bacilli</taxon>
        <taxon>Bacillales</taxon>
        <taxon>Paenibacillaceae</taxon>
        <taxon>Paenibacillus</taxon>
    </lineage>
</organism>
<dbReference type="InterPro" id="IPR015797">
    <property type="entry name" value="NUDIX_hydrolase-like_dom_sf"/>
</dbReference>
<dbReference type="Gene3D" id="3.90.79.10">
    <property type="entry name" value="Nucleoside Triphosphate Pyrophosphohydrolase"/>
    <property type="match status" value="1"/>
</dbReference>
<dbReference type="SUPFAM" id="SSF55811">
    <property type="entry name" value="Nudix"/>
    <property type="match status" value="1"/>
</dbReference>
<keyword evidence="3" id="KW-1185">Reference proteome</keyword>
<reference evidence="2 3" key="1">
    <citation type="submission" date="2014-08" db="EMBL/GenBank/DDBJ databases">
        <authorList>
            <person name="den Bakker H.C."/>
        </authorList>
    </citation>
    <scope>NUCLEOTIDE SEQUENCE [LARGE SCALE GENOMIC DNA]</scope>
    <source>
        <strain evidence="2 3">DSM 18334</strain>
    </source>
</reference>
<evidence type="ECO:0000313" key="3">
    <source>
        <dbReference type="Proteomes" id="UP000029734"/>
    </source>
</evidence>
<comment type="caution">
    <text evidence="2">The sequence shown here is derived from an EMBL/GenBank/DDBJ whole genome shotgun (WGS) entry which is preliminary data.</text>
</comment>
<protein>
    <recommendedName>
        <fullName evidence="1">Nudix hydrolase domain-containing protein</fullName>
    </recommendedName>
</protein>
<dbReference type="STRING" id="268407.PWYN_19275"/>
<gene>
    <name evidence="2" type="ORF">PWYN_19275</name>
</gene>
<reference evidence="2 3" key="2">
    <citation type="submission" date="2014-10" db="EMBL/GenBank/DDBJ databases">
        <title>Comparative genomics of the Paenibacillus odorifer group.</title>
        <authorList>
            <person name="Tsai Y.-C."/>
            <person name="Martin N."/>
            <person name="Korlach J."/>
            <person name="Wiedmann M."/>
        </authorList>
    </citation>
    <scope>NUCLEOTIDE SEQUENCE [LARGE SCALE GENOMIC DNA]</scope>
    <source>
        <strain evidence="2 3">DSM 18334</strain>
    </source>
</reference>
<sequence length="167" mass="19552">MMELRQMSTAFLFNGSKVLMMKKESSKITDTMFWSGLGGHLEPEELNFPKRACIREIFEESGILEEEIEDLKLKYILIRIKDDEIRQQFVYFGGVNSSEFINSAEGELHWIELEEILELKLSKIVNFMVNHYLENPSKNELTIGTITLNDEENPEIQWSELKDPKIF</sequence>
<dbReference type="InterPro" id="IPR000086">
    <property type="entry name" value="NUDIX_hydrolase_dom"/>
</dbReference>
<feature type="domain" description="Nudix hydrolase" evidence="1">
    <location>
        <begin position="3"/>
        <end position="137"/>
    </location>
</feature>
<accession>A0A098M450</accession>
<dbReference type="AlphaFoldDB" id="A0A098M450"/>
<evidence type="ECO:0000259" key="1">
    <source>
        <dbReference type="PROSITE" id="PS51462"/>
    </source>
</evidence>
<name>A0A098M450_9BACL</name>
<proteinExistence type="predicted"/>
<dbReference type="Proteomes" id="UP000029734">
    <property type="component" value="Unassembled WGS sequence"/>
</dbReference>
<dbReference type="Pfam" id="PF00293">
    <property type="entry name" value="NUDIX"/>
    <property type="match status" value="1"/>
</dbReference>
<dbReference type="EMBL" id="JQCR01000003">
    <property type="protein sequence ID" value="KGE16831.1"/>
    <property type="molecule type" value="Genomic_DNA"/>
</dbReference>
<dbReference type="eggNOG" id="COG1051">
    <property type="taxonomic scope" value="Bacteria"/>
</dbReference>
<evidence type="ECO:0000313" key="2">
    <source>
        <dbReference type="EMBL" id="KGE16831.1"/>
    </source>
</evidence>
<dbReference type="PROSITE" id="PS51462">
    <property type="entry name" value="NUDIX"/>
    <property type="match status" value="1"/>
</dbReference>